<dbReference type="PANTHER" id="PTHR34605:SF3">
    <property type="entry name" value="P CELL-TYPE AGGLUTINATION PROTEIN MAP4-LIKE-RELATED"/>
    <property type="match status" value="1"/>
</dbReference>
<reference evidence="2 3" key="1">
    <citation type="journal article" date="2014" name="BMC Genomics">
        <title>Genome and secretome analysis of the hemibiotrophic fungal pathogen, Moniliophthora roreri, which causes frosty pod rot disease of cacao: mechanisms of the biotrophic and necrotrophic phases.</title>
        <authorList>
            <person name="Meinhardt L.W."/>
            <person name="Costa G.G.L."/>
            <person name="Thomazella D.P.T."/>
            <person name="Teixeira P.J.P.L."/>
            <person name="Carazzolle M.F."/>
            <person name="Schuster S.C."/>
            <person name="Carlson J.E."/>
            <person name="Guiltinan M.J."/>
            <person name="Mieczkowski P."/>
            <person name="Farmer A."/>
            <person name="Ramaraj T."/>
            <person name="Crozier J."/>
            <person name="Davis R.E."/>
            <person name="Shao J."/>
            <person name="Melnick R.L."/>
            <person name="Pereira G.A.G."/>
            <person name="Bailey B.A."/>
        </authorList>
    </citation>
    <scope>NUCLEOTIDE SEQUENCE [LARGE SCALE GENOMIC DNA]</scope>
    <source>
        <strain evidence="2 3">MCA 2997</strain>
    </source>
</reference>
<dbReference type="InterPro" id="IPR052925">
    <property type="entry name" value="Phage_Integrase-like_Recomb"/>
</dbReference>
<dbReference type="GO" id="GO:0015074">
    <property type="term" value="P:DNA integration"/>
    <property type="evidence" value="ECO:0007669"/>
    <property type="project" value="InterPro"/>
</dbReference>
<sequence>MPADSTLIAVFIRKYLEEQGAPWCGDNPQVKWAHITANQEGAHHCQEAHPSVSYTHMKVLKEALDTLKPKEAAIWDCACCSQYGCRRLSETTIPSKEKFNPKFHITKATCIDFKPLEDGHFSCAVDLPWTKSTCKKGRLISLTPHPFNVNRICPVSALKNHLKVNKAISDPFPLFAYIDDDRQPKHLTKKEFLDCCYSIWKRASLYQVQGHNFHIGGAIELLLAGVPPEVIAQIGGWTSLTFLLYWHWVEEIFPKSTYQAYKDQHSHVSTRIEQFCISHKIPSTLLDFIAAGNISFDNLD</sequence>
<organism evidence="2 3">
    <name type="scientific">Moniliophthora roreri (strain MCA 2997)</name>
    <name type="common">Cocoa frosty pod rot fungus</name>
    <name type="synonym">Crinipellis roreri</name>
    <dbReference type="NCBI Taxonomy" id="1381753"/>
    <lineage>
        <taxon>Eukaryota</taxon>
        <taxon>Fungi</taxon>
        <taxon>Dikarya</taxon>
        <taxon>Basidiomycota</taxon>
        <taxon>Agaricomycotina</taxon>
        <taxon>Agaricomycetes</taxon>
        <taxon>Agaricomycetidae</taxon>
        <taxon>Agaricales</taxon>
        <taxon>Marasmiineae</taxon>
        <taxon>Marasmiaceae</taxon>
        <taxon>Moniliophthora</taxon>
    </lineage>
</organism>
<dbReference type="HOGENOM" id="CLU_003292_1_1_1"/>
<gene>
    <name evidence="2" type="ORF">Moror_1468</name>
</gene>
<dbReference type="GO" id="GO:0006310">
    <property type="term" value="P:DNA recombination"/>
    <property type="evidence" value="ECO:0007669"/>
    <property type="project" value="UniProtKB-KW"/>
</dbReference>
<evidence type="ECO:0000313" key="3">
    <source>
        <dbReference type="Proteomes" id="UP000017559"/>
    </source>
</evidence>
<dbReference type="Proteomes" id="UP000017559">
    <property type="component" value="Unassembled WGS sequence"/>
</dbReference>
<evidence type="ECO:0000256" key="1">
    <source>
        <dbReference type="ARBA" id="ARBA00023172"/>
    </source>
</evidence>
<accession>V2XMQ1</accession>
<dbReference type="InterPro" id="IPR011010">
    <property type="entry name" value="DNA_brk_join_enz"/>
</dbReference>
<dbReference type="OrthoDB" id="2506773at2759"/>
<keyword evidence="3" id="KW-1185">Reference proteome</keyword>
<dbReference type="InterPro" id="IPR013762">
    <property type="entry name" value="Integrase-like_cat_sf"/>
</dbReference>
<dbReference type="EMBL" id="AWSO01000178">
    <property type="protein sequence ID" value="ESK93770.1"/>
    <property type="molecule type" value="Genomic_DNA"/>
</dbReference>
<dbReference type="PANTHER" id="PTHR34605">
    <property type="entry name" value="PHAGE_INTEGRASE DOMAIN-CONTAINING PROTEIN"/>
    <property type="match status" value="1"/>
</dbReference>
<evidence type="ECO:0000313" key="2">
    <source>
        <dbReference type="EMBL" id="ESK93770.1"/>
    </source>
</evidence>
<proteinExistence type="predicted"/>
<keyword evidence="1" id="KW-0233">DNA recombination</keyword>
<comment type="caution">
    <text evidence="2">The sequence shown here is derived from an EMBL/GenBank/DDBJ whole genome shotgun (WGS) entry which is preliminary data.</text>
</comment>
<dbReference type="KEGG" id="mrr:Moror_1468"/>
<dbReference type="AlphaFoldDB" id="V2XMQ1"/>
<name>V2XMQ1_MONRO</name>
<dbReference type="SUPFAM" id="SSF56349">
    <property type="entry name" value="DNA breaking-rejoining enzymes"/>
    <property type="match status" value="1"/>
</dbReference>
<protein>
    <submittedName>
        <fullName evidence="2">Tyrosine recombinase</fullName>
    </submittedName>
</protein>
<dbReference type="GO" id="GO:0003677">
    <property type="term" value="F:DNA binding"/>
    <property type="evidence" value="ECO:0007669"/>
    <property type="project" value="InterPro"/>
</dbReference>
<dbReference type="Gene3D" id="1.10.443.10">
    <property type="entry name" value="Intergrase catalytic core"/>
    <property type="match status" value="1"/>
</dbReference>